<evidence type="ECO:0000256" key="1">
    <source>
        <dbReference type="SAM" id="MobiDB-lite"/>
    </source>
</evidence>
<proteinExistence type="predicted"/>
<dbReference type="EMBL" id="CADCTG010000146">
    <property type="protein sequence ID" value="CAA9243043.1"/>
    <property type="molecule type" value="Genomic_DNA"/>
</dbReference>
<accession>A0A6J4I599</accession>
<sequence>DATGAARPGVRQLSVVGRCGRGPHRRGRRGPHRAGRDAAPSPPGAARGAPGALVAGAAGAEPPLHLRPRTPARAAERGGRRRGCGHGGRAAATARGAGRGM</sequence>
<evidence type="ECO:0000313" key="2">
    <source>
        <dbReference type="EMBL" id="CAA9243043.1"/>
    </source>
</evidence>
<organism evidence="2">
    <name type="scientific">uncultured Acetobacteraceae bacterium</name>
    <dbReference type="NCBI Taxonomy" id="169975"/>
    <lineage>
        <taxon>Bacteria</taxon>
        <taxon>Pseudomonadati</taxon>
        <taxon>Pseudomonadota</taxon>
        <taxon>Alphaproteobacteria</taxon>
        <taxon>Acetobacterales</taxon>
        <taxon>Acetobacteraceae</taxon>
        <taxon>environmental samples</taxon>
    </lineage>
</organism>
<name>A0A6J4I599_9PROT</name>
<protein>
    <submittedName>
        <fullName evidence="2">Uncharacterized protein</fullName>
    </submittedName>
</protein>
<feature type="non-terminal residue" evidence="2">
    <location>
        <position position="1"/>
    </location>
</feature>
<feature type="non-terminal residue" evidence="2">
    <location>
        <position position="101"/>
    </location>
</feature>
<feature type="compositionally biased region" description="Low complexity" evidence="1">
    <location>
        <begin position="89"/>
        <end position="101"/>
    </location>
</feature>
<feature type="compositionally biased region" description="Low complexity" evidence="1">
    <location>
        <begin position="44"/>
        <end position="63"/>
    </location>
</feature>
<reference evidence="2" key="1">
    <citation type="submission" date="2020-02" db="EMBL/GenBank/DDBJ databases">
        <authorList>
            <person name="Meier V. D."/>
        </authorList>
    </citation>
    <scope>NUCLEOTIDE SEQUENCE</scope>
    <source>
        <strain evidence="2">AVDCRST_MAG08</strain>
    </source>
</reference>
<dbReference type="AlphaFoldDB" id="A0A6J4I599"/>
<feature type="region of interest" description="Disordered" evidence="1">
    <location>
        <begin position="1"/>
        <end position="101"/>
    </location>
</feature>
<feature type="compositionally biased region" description="Basic residues" evidence="1">
    <location>
        <begin position="21"/>
        <end position="33"/>
    </location>
</feature>
<gene>
    <name evidence="2" type="ORF">AVDCRST_MAG08-1721</name>
</gene>